<accession>A0ABY2NYR6</accession>
<proteinExistence type="predicted"/>
<dbReference type="SUPFAM" id="SSF89447">
    <property type="entry name" value="AbrB/MazE/MraZ-like"/>
    <property type="match status" value="1"/>
</dbReference>
<dbReference type="InterPro" id="IPR047976">
    <property type="entry name" value="Anti_VapB2-like"/>
</dbReference>
<dbReference type="InterPro" id="IPR037914">
    <property type="entry name" value="SpoVT-AbrB_sf"/>
</dbReference>
<dbReference type="NCBIfam" id="NF040493">
    <property type="entry name" value="TA_anti_VapB"/>
    <property type="match status" value="1"/>
</dbReference>
<gene>
    <name evidence="1" type="ORF">EHR01_12335</name>
</gene>
<sequence length="77" mass="9016">MAHASKVFISGNSQAVRIPKEYQISEKELYIQKVGNTLFLFPKNDPWKAFEESLNEFSDDFMSEGRLQPEDQIREDF</sequence>
<dbReference type="Gene3D" id="2.10.260.10">
    <property type="match status" value="1"/>
</dbReference>
<evidence type="ECO:0000313" key="2">
    <source>
        <dbReference type="Proteomes" id="UP000297940"/>
    </source>
</evidence>
<evidence type="ECO:0000313" key="1">
    <source>
        <dbReference type="EMBL" id="TGM74283.1"/>
    </source>
</evidence>
<keyword evidence="2" id="KW-1185">Reference proteome</keyword>
<dbReference type="PANTHER" id="PTHR37550:SF3">
    <property type="entry name" value="ANTITOXIN VAPB1"/>
    <property type="match status" value="1"/>
</dbReference>
<dbReference type="EMBL" id="RQHK01000015">
    <property type="protein sequence ID" value="TGM74283.1"/>
    <property type="molecule type" value="Genomic_DNA"/>
</dbReference>
<dbReference type="Proteomes" id="UP000297940">
    <property type="component" value="Unassembled WGS sequence"/>
</dbReference>
<dbReference type="InterPro" id="IPR051734">
    <property type="entry name" value="VapB_TA_antitoxins"/>
</dbReference>
<organism evidence="1 2">
    <name type="scientific">Leptospira mtsangambouensis</name>
    <dbReference type="NCBI Taxonomy" id="2484912"/>
    <lineage>
        <taxon>Bacteria</taxon>
        <taxon>Pseudomonadati</taxon>
        <taxon>Spirochaetota</taxon>
        <taxon>Spirochaetia</taxon>
        <taxon>Leptospirales</taxon>
        <taxon>Leptospiraceae</taxon>
        <taxon>Leptospira</taxon>
    </lineage>
</organism>
<dbReference type="PANTHER" id="PTHR37550">
    <property type="entry name" value="ANTITOXIN VAPB1"/>
    <property type="match status" value="1"/>
</dbReference>
<protein>
    <submittedName>
        <fullName evidence="1">Antitoxin</fullName>
    </submittedName>
</protein>
<comment type="caution">
    <text evidence="1">The sequence shown here is derived from an EMBL/GenBank/DDBJ whole genome shotgun (WGS) entry which is preliminary data.</text>
</comment>
<reference evidence="2" key="1">
    <citation type="journal article" date="2019" name="PLoS Negl. Trop. Dis.">
        <title>Revisiting the worldwide diversity of Leptospira species in the environment.</title>
        <authorList>
            <person name="Vincent A.T."/>
            <person name="Schiettekatte O."/>
            <person name="Bourhy P."/>
            <person name="Veyrier F.J."/>
            <person name="Picardeau M."/>
        </authorList>
    </citation>
    <scope>NUCLEOTIDE SEQUENCE [LARGE SCALE GENOMIC DNA]</scope>
    <source>
        <strain evidence="2">201601298</strain>
    </source>
</reference>
<name>A0ABY2NYR6_9LEPT</name>
<dbReference type="RefSeq" id="WP_135695050.1">
    <property type="nucleotide sequence ID" value="NZ_RQHK01000015.1"/>
</dbReference>